<gene>
    <name evidence="1" type="ORF">SY85_08755</name>
</gene>
<dbReference type="STRING" id="1492898.SY85_08755"/>
<dbReference type="InterPro" id="IPR032274">
    <property type="entry name" value="DUF4835"/>
</dbReference>
<evidence type="ECO:0008006" key="3">
    <source>
        <dbReference type="Google" id="ProtNLM"/>
    </source>
</evidence>
<organism evidence="1 2">
    <name type="scientific">Flavisolibacter tropicus</name>
    <dbReference type="NCBI Taxonomy" id="1492898"/>
    <lineage>
        <taxon>Bacteria</taxon>
        <taxon>Pseudomonadati</taxon>
        <taxon>Bacteroidota</taxon>
        <taxon>Chitinophagia</taxon>
        <taxon>Chitinophagales</taxon>
        <taxon>Chitinophagaceae</taxon>
        <taxon>Flavisolibacter</taxon>
    </lineage>
</organism>
<dbReference type="EMBL" id="CP011390">
    <property type="protein sequence ID" value="ANE50578.1"/>
    <property type="molecule type" value="Genomic_DNA"/>
</dbReference>
<reference evidence="1 2" key="2">
    <citation type="journal article" date="2016" name="Int. J. Syst. Evol. Microbiol.">
        <title>Flavisolibacter tropicus sp. nov., isolated from tropical soil.</title>
        <authorList>
            <person name="Lee J.J."/>
            <person name="Kang M.S."/>
            <person name="Kim G.S."/>
            <person name="Lee C.S."/>
            <person name="Lim S."/>
            <person name="Lee J."/>
            <person name="Roh S.H."/>
            <person name="Kang H."/>
            <person name="Ha J.M."/>
            <person name="Bae S."/>
            <person name="Jung H.Y."/>
            <person name="Kim M.K."/>
        </authorList>
    </citation>
    <scope>NUCLEOTIDE SEQUENCE [LARGE SCALE GENOMIC DNA]</scope>
    <source>
        <strain evidence="1 2">LCS9</strain>
    </source>
</reference>
<dbReference type="KEGG" id="fla:SY85_08755"/>
<protein>
    <recommendedName>
        <fullName evidence="3">DUF4835 domain-containing protein</fullName>
    </recommendedName>
</protein>
<dbReference type="RefSeq" id="WP_066403647.1">
    <property type="nucleotide sequence ID" value="NZ_CP011390.1"/>
</dbReference>
<name>A0A172TUC8_9BACT</name>
<dbReference type="OrthoDB" id="9773381at2"/>
<keyword evidence="2" id="KW-1185">Reference proteome</keyword>
<evidence type="ECO:0000313" key="2">
    <source>
        <dbReference type="Proteomes" id="UP000077177"/>
    </source>
</evidence>
<accession>A0A172TUC8</accession>
<reference evidence="2" key="1">
    <citation type="submission" date="2015-01" db="EMBL/GenBank/DDBJ databases">
        <title>Flavisolibacter sp./LCS9/ whole genome sequencing.</title>
        <authorList>
            <person name="Kim M.K."/>
            <person name="Srinivasan S."/>
            <person name="Lee J.-J."/>
        </authorList>
    </citation>
    <scope>NUCLEOTIDE SEQUENCE [LARGE SCALE GENOMIC DNA]</scope>
    <source>
        <strain evidence="2">LCS9</strain>
    </source>
</reference>
<evidence type="ECO:0000313" key="1">
    <source>
        <dbReference type="EMBL" id="ANE50578.1"/>
    </source>
</evidence>
<dbReference type="Proteomes" id="UP000077177">
    <property type="component" value="Chromosome"/>
</dbReference>
<dbReference type="Pfam" id="PF16119">
    <property type="entry name" value="DUF4835"/>
    <property type="match status" value="1"/>
</dbReference>
<proteinExistence type="predicted"/>
<dbReference type="AlphaFoldDB" id="A0A172TUC8"/>
<sequence>MKKIVLLIAGVFFLGLVQGQELQAKLSVLSNRVSTQVDKKIFQTLQETLTSFLNNRKWTGETYQPQEKIKCNFLINIDQDLGQNVFKATLTVQAARPVYGTSYESPLINYQDNDMVFRYIEFQPIEFNENRIQGNDPLAANLTAILVYYVQIILGLDHDSFSPKGGELYFRKAQQIVNNAPESRDITGWKPFDGMRNRFRLAENLTDNRFSQVHDAIYTYYRGGMDLLVENEETARSGILNALNFLSTVNKDNPNAMIMQVFFQGKSTELANVFKKANNDTRNRAKDLLVKLDVTNATTYKELK</sequence>